<dbReference type="AlphaFoldDB" id="A0ABC8RRY0"/>
<dbReference type="Proteomes" id="UP001642360">
    <property type="component" value="Unassembled WGS sequence"/>
</dbReference>
<sequence length="101" mass="11773">KEGIEEAPTYLLNVKQTRNLSLRCFVNRFIAFMGGFQLSQLLFPLLKDPFFNKTELLSRVQINMNTEDTLLAHRGQEDRQEEIKKCEQQSKNDKANSPKKN</sequence>
<protein>
    <submittedName>
        <fullName evidence="2">Uncharacterized protein</fullName>
    </submittedName>
</protein>
<feature type="non-terminal residue" evidence="2">
    <location>
        <position position="1"/>
    </location>
</feature>
<name>A0ABC8RRY0_9AQUA</name>
<evidence type="ECO:0000256" key="1">
    <source>
        <dbReference type="SAM" id="MobiDB-lite"/>
    </source>
</evidence>
<organism evidence="2 3">
    <name type="scientific">Ilex paraguariensis</name>
    <name type="common">yerba mate</name>
    <dbReference type="NCBI Taxonomy" id="185542"/>
    <lineage>
        <taxon>Eukaryota</taxon>
        <taxon>Viridiplantae</taxon>
        <taxon>Streptophyta</taxon>
        <taxon>Embryophyta</taxon>
        <taxon>Tracheophyta</taxon>
        <taxon>Spermatophyta</taxon>
        <taxon>Magnoliopsida</taxon>
        <taxon>eudicotyledons</taxon>
        <taxon>Gunneridae</taxon>
        <taxon>Pentapetalae</taxon>
        <taxon>asterids</taxon>
        <taxon>campanulids</taxon>
        <taxon>Aquifoliales</taxon>
        <taxon>Aquifoliaceae</taxon>
        <taxon>Ilex</taxon>
    </lineage>
</organism>
<comment type="caution">
    <text evidence="2">The sequence shown here is derived from an EMBL/GenBank/DDBJ whole genome shotgun (WGS) entry which is preliminary data.</text>
</comment>
<dbReference type="EMBL" id="CAUOFW020001724">
    <property type="protein sequence ID" value="CAK9147753.1"/>
    <property type="molecule type" value="Genomic_DNA"/>
</dbReference>
<gene>
    <name evidence="2" type="ORF">ILEXP_LOCUS15693</name>
</gene>
<proteinExistence type="predicted"/>
<accession>A0ABC8RRY0</accession>
<evidence type="ECO:0000313" key="2">
    <source>
        <dbReference type="EMBL" id="CAK9147753.1"/>
    </source>
</evidence>
<evidence type="ECO:0000313" key="3">
    <source>
        <dbReference type="Proteomes" id="UP001642360"/>
    </source>
</evidence>
<keyword evidence="3" id="KW-1185">Reference proteome</keyword>
<reference evidence="2 3" key="1">
    <citation type="submission" date="2024-02" db="EMBL/GenBank/DDBJ databases">
        <authorList>
            <person name="Vignale AGUSTIN F."/>
            <person name="Sosa J E."/>
            <person name="Modenutti C."/>
        </authorList>
    </citation>
    <scope>NUCLEOTIDE SEQUENCE [LARGE SCALE GENOMIC DNA]</scope>
</reference>
<feature type="region of interest" description="Disordered" evidence="1">
    <location>
        <begin position="73"/>
        <end position="101"/>
    </location>
</feature>